<dbReference type="PROSITE" id="PS51007">
    <property type="entry name" value="CYTC"/>
    <property type="match status" value="1"/>
</dbReference>
<evidence type="ECO:0000256" key="4">
    <source>
        <dbReference type="PROSITE-ProRule" id="PRU00433"/>
    </source>
</evidence>
<dbReference type="Proteomes" id="UP001312908">
    <property type="component" value="Unassembled WGS sequence"/>
</dbReference>
<organism evidence="6 7">
    <name type="scientific">Sorlinia euscelidii</name>
    <dbReference type="NCBI Taxonomy" id="3081148"/>
    <lineage>
        <taxon>Bacteria</taxon>
        <taxon>Pseudomonadati</taxon>
        <taxon>Pseudomonadota</taxon>
        <taxon>Alphaproteobacteria</taxon>
        <taxon>Acetobacterales</taxon>
        <taxon>Acetobacteraceae</taxon>
        <taxon>Sorlinia</taxon>
    </lineage>
</organism>
<dbReference type="InterPro" id="IPR009056">
    <property type="entry name" value="Cyt_c-like_dom"/>
</dbReference>
<keyword evidence="2 4" id="KW-0479">Metal-binding</keyword>
<sequence>MRVPLAFAPLLALVLILTGCKEKPPGQKRYGPNCGICHHNGTGQTGEFPPLVGRLDVIARTPEGQKFLASVMINGLNGPIMANGARYNFAMPPFARLRDDDLALILNWLIARGETTPPPVMSPRIFSEARQAKIGPEKTRKLRLDLQKKGLIP</sequence>
<dbReference type="RefSeq" id="WP_394819984.1">
    <property type="nucleotide sequence ID" value="NZ_JAWJZY010000003.1"/>
</dbReference>
<keyword evidence="3 4" id="KW-0408">Iron</keyword>
<evidence type="ECO:0000313" key="7">
    <source>
        <dbReference type="Proteomes" id="UP001312908"/>
    </source>
</evidence>
<protein>
    <submittedName>
        <fullName evidence="6">Cytochrome c class I</fullName>
    </submittedName>
</protein>
<evidence type="ECO:0000256" key="2">
    <source>
        <dbReference type="ARBA" id="ARBA00022723"/>
    </source>
</evidence>
<proteinExistence type="predicted"/>
<evidence type="ECO:0000259" key="5">
    <source>
        <dbReference type="PROSITE" id="PS51007"/>
    </source>
</evidence>
<dbReference type="PROSITE" id="PS51257">
    <property type="entry name" value="PROKAR_LIPOPROTEIN"/>
    <property type="match status" value="1"/>
</dbReference>
<feature type="domain" description="Cytochrome c" evidence="5">
    <location>
        <begin position="21"/>
        <end position="113"/>
    </location>
</feature>
<keyword evidence="7" id="KW-1185">Reference proteome</keyword>
<keyword evidence="1 4" id="KW-0349">Heme</keyword>
<dbReference type="SUPFAM" id="SSF46626">
    <property type="entry name" value="Cytochrome c"/>
    <property type="match status" value="1"/>
</dbReference>
<dbReference type="Gene3D" id="1.10.760.10">
    <property type="entry name" value="Cytochrome c-like domain"/>
    <property type="match status" value="1"/>
</dbReference>
<evidence type="ECO:0000313" key="6">
    <source>
        <dbReference type="EMBL" id="MEE8659127.1"/>
    </source>
</evidence>
<evidence type="ECO:0000256" key="3">
    <source>
        <dbReference type="ARBA" id="ARBA00023004"/>
    </source>
</evidence>
<gene>
    <name evidence="6" type="ORF">DOFOFD_08890</name>
</gene>
<evidence type="ECO:0000256" key="1">
    <source>
        <dbReference type="ARBA" id="ARBA00022617"/>
    </source>
</evidence>
<dbReference type="InterPro" id="IPR036909">
    <property type="entry name" value="Cyt_c-like_dom_sf"/>
</dbReference>
<reference evidence="6 7" key="1">
    <citation type="submission" date="2023-10" db="EMBL/GenBank/DDBJ databases">
        <title>Sorlinia euscelidii gen. nov., sp. nov., an acetic acid bacteria isolated from the gut of Euscelidius variegatus emitter.</title>
        <authorList>
            <person name="Michoud G."/>
            <person name="Marasco R."/>
            <person name="Seferji K."/>
            <person name="Gonella E."/>
            <person name="Garuglieri E."/>
            <person name="Alma A."/>
            <person name="Mapelli F."/>
            <person name="Borin S."/>
            <person name="Daffonchio D."/>
            <person name="Crotti E."/>
        </authorList>
    </citation>
    <scope>NUCLEOTIDE SEQUENCE [LARGE SCALE GENOMIC DNA]</scope>
    <source>
        <strain evidence="6 7">EV16P</strain>
    </source>
</reference>
<comment type="caution">
    <text evidence="6">The sequence shown here is derived from an EMBL/GenBank/DDBJ whole genome shotgun (WGS) entry which is preliminary data.</text>
</comment>
<name>A0ABU7U5E5_9PROT</name>
<dbReference type="EMBL" id="JAWJZY010000003">
    <property type="protein sequence ID" value="MEE8659127.1"/>
    <property type="molecule type" value="Genomic_DNA"/>
</dbReference>
<accession>A0ABU7U5E5</accession>